<protein>
    <submittedName>
        <fullName evidence="2">RCG20525, isoform CRA_b</fullName>
    </submittedName>
</protein>
<gene>
    <name evidence="2" type="ORF">rCG_20525</name>
</gene>
<feature type="compositionally biased region" description="Basic residues" evidence="1">
    <location>
        <begin position="26"/>
        <end position="40"/>
    </location>
</feature>
<dbReference type="EMBL" id="CH474021">
    <property type="protein sequence ID" value="EDL75230.1"/>
    <property type="molecule type" value="Genomic_DNA"/>
</dbReference>
<evidence type="ECO:0000313" key="2">
    <source>
        <dbReference type="EMBL" id="EDL75230.1"/>
    </source>
</evidence>
<accession>A6K5H0</accession>
<evidence type="ECO:0000313" key="3">
    <source>
        <dbReference type="Proteomes" id="UP000234681"/>
    </source>
</evidence>
<feature type="region of interest" description="Disordered" evidence="1">
    <location>
        <begin position="1"/>
        <end position="40"/>
    </location>
</feature>
<dbReference type="Proteomes" id="UP000234681">
    <property type="component" value="Chromosome 18"/>
</dbReference>
<sequence length="40" mass="4472">MQPACSTGRVPEQPGRHRDALSSKPNKNKHTNKMKSKAVR</sequence>
<reference evidence="2 3" key="1">
    <citation type="submission" date="2005-09" db="EMBL/GenBank/DDBJ databases">
        <authorList>
            <person name="Mural R.J."/>
            <person name="Li P.W."/>
            <person name="Adams M.D."/>
            <person name="Amanatides P.G."/>
            <person name="Baden-Tillson H."/>
            <person name="Barnstead M."/>
            <person name="Chin S.H."/>
            <person name="Dew I."/>
            <person name="Evans C.A."/>
            <person name="Ferriera S."/>
            <person name="Flanigan M."/>
            <person name="Fosler C."/>
            <person name="Glodek A."/>
            <person name="Gu Z."/>
            <person name="Holt R.A."/>
            <person name="Jennings D."/>
            <person name="Kraft C.L."/>
            <person name="Lu F."/>
            <person name="Nguyen T."/>
            <person name="Nusskern D.R."/>
            <person name="Pfannkoch C.M."/>
            <person name="Sitter C."/>
            <person name="Sutton G.G."/>
            <person name="Venter J.C."/>
            <person name="Wang Z."/>
            <person name="Woodage T."/>
            <person name="Zheng X.H."/>
            <person name="Zhong F."/>
        </authorList>
    </citation>
    <scope>NUCLEOTIDE SEQUENCE [LARGE SCALE GENOMIC DNA]</scope>
    <source>
        <strain>BN</strain>
        <strain evidence="3">Sprague-Dawley</strain>
    </source>
</reference>
<organism evidence="2 3">
    <name type="scientific">Rattus norvegicus</name>
    <name type="common">Rat</name>
    <dbReference type="NCBI Taxonomy" id="10116"/>
    <lineage>
        <taxon>Eukaryota</taxon>
        <taxon>Metazoa</taxon>
        <taxon>Chordata</taxon>
        <taxon>Craniata</taxon>
        <taxon>Vertebrata</taxon>
        <taxon>Euteleostomi</taxon>
        <taxon>Mammalia</taxon>
        <taxon>Eutheria</taxon>
        <taxon>Euarchontoglires</taxon>
        <taxon>Glires</taxon>
        <taxon>Rodentia</taxon>
        <taxon>Myomorpha</taxon>
        <taxon>Muroidea</taxon>
        <taxon>Muridae</taxon>
        <taxon>Murinae</taxon>
        <taxon>Rattus</taxon>
    </lineage>
</organism>
<name>A6K5H0_RAT</name>
<proteinExistence type="predicted"/>
<dbReference type="AlphaFoldDB" id="A6K5H0"/>
<evidence type="ECO:0000256" key="1">
    <source>
        <dbReference type="SAM" id="MobiDB-lite"/>
    </source>
</evidence>